<reference evidence="7 8" key="1">
    <citation type="journal article" date="2016" name="Nat. Commun.">
        <title>Thousands of microbial genomes shed light on interconnected biogeochemical processes in an aquifer system.</title>
        <authorList>
            <person name="Anantharaman K."/>
            <person name="Brown C.T."/>
            <person name="Hug L.A."/>
            <person name="Sharon I."/>
            <person name="Castelle C.J."/>
            <person name="Probst A.J."/>
            <person name="Thomas B.C."/>
            <person name="Singh A."/>
            <person name="Wilkins M.J."/>
            <person name="Karaoz U."/>
            <person name="Brodie E.L."/>
            <person name="Williams K.H."/>
            <person name="Hubbard S.S."/>
            <person name="Banfield J.F."/>
        </authorList>
    </citation>
    <scope>NUCLEOTIDE SEQUENCE [LARGE SCALE GENOMIC DNA]</scope>
</reference>
<feature type="transmembrane region" description="Helical" evidence="5">
    <location>
        <begin position="248"/>
        <end position="269"/>
    </location>
</feature>
<evidence type="ECO:0000313" key="8">
    <source>
        <dbReference type="Proteomes" id="UP000179279"/>
    </source>
</evidence>
<dbReference type="PRINTS" id="PR00164">
    <property type="entry name" value="ABC2TRNSPORT"/>
</dbReference>
<dbReference type="InterPro" id="IPR013525">
    <property type="entry name" value="ABC2_TM"/>
</dbReference>
<dbReference type="EMBL" id="MHDA01000027">
    <property type="protein sequence ID" value="OGY31751.1"/>
    <property type="molecule type" value="Genomic_DNA"/>
</dbReference>
<organism evidence="7 8">
    <name type="scientific">Candidatus Woykebacteria bacterium RIFCSPLOWO2_01_FULL_41_12</name>
    <dbReference type="NCBI Taxonomy" id="1802604"/>
    <lineage>
        <taxon>Bacteria</taxon>
        <taxon>Candidatus Woykeibacteriota</taxon>
    </lineage>
</organism>
<accession>A0A1G1WW00</accession>
<dbReference type="PROSITE" id="PS51012">
    <property type="entry name" value="ABC_TM2"/>
    <property type="match status" value="1"/>
</dbReference>
<dbReference type="GO" id="GO:0140359">
    <property type="term" value="F:ABC-type transporter activity"/>
    <property type="evidence" value="ECO:0007669"/>
    <property type="project" value="InterPro"/>
</dbReference>
<dbReference type="InterPro" id="IPR000412">
    <property type="entry name" value="ABC_2_transport"/>
</dbReference>
<feature type="transmembrane region" description="Helical" evidence="5">
    <location>
        <begin position="281"/>
        <end position="299"/>
    </location>
</feature>
<evidence type="ECO:0000256" key="2">
    <source>
        <dbReference type="ARBA" id="ARBA00022692"/>
    </source>
</evidence>
<feature type="transmembrane region" description="Helical" evidence="5">
    <location>
        <begin position="28"/>
        <end position="47"/>
    </location>
</feature>
<name>A0A1G1WW00_9BACT</name>
<evidence type="ECO:0000313" key="7">
    <source>
        <dbReference type="EMBL" id="OGY31751.1"/>
    </source>
</evidence>
<proteinExistence type="inferred from homology"/>
<feature type="transmembrane region" description="Helical" evidence="5">
    <location>
        <begin position="215"/>
        <end position="236"/>
    </location>
</feature>
<evidence type="ECO:0000259" key="6">
    <source>
        <dbReference type="PROSITE" id="PS51012"/>
    </source>
</evidence>
<keyword evidence="5" id="KW-1003">Cell membrane</keyword>
<comment type="similarity">
    <text evidence="5">Belongs to the ABC-2 integral membrane protein family.</text>
</comment>
<evidence type="ECO:0000256" key="3">
    <source>
        <dbReference type="ARBA" id="ARBA00022989"/>
    </source>
</evidence>
<keyword evidence="4 5" id="KW-0472">Membrane</keyword>
<comment type="caution">
    <text evidence="7">The sequence shown here is derived from an EMBL/GenBank/DDBJ whole genome shotgun (WGS) entry which is preliminary data.</text>
</comment>
<feature type="transmembrane region" description="Helical" evidence="5">
    <location>
        <begin position="165"/>
        <end position="190"/>
    </location>
</feature>
<dbReference type="GO" id="GO:0043190">
    <property type="term" value="C:ATP-binding cassette (ABC) transporter complex"/>
    <property type="evidence" value="ECO:0007669"/>
    <property type="project" value="InterPro"/>
</dbReference>
<dbReference type="AlphaFoldDB" id="A0A1G1WW00"/>
<dbReference type="PANTHER" id="PTHR43027:SF1">
    <property type="entry name" value="DOXORUBICIN RESISTANCE ABC TRANSPORTER PERMEASE PROTEIN DRRC-RELATED"/>
    <property type="match status" value="1"/>
</dbReference>
<sequence>MKRKSPSQIKPLLTIAYYSLRAQLRNKATVFFGFAFPIMFIGVFGLFGSSGVSISVGISAEDQTGPVYQVISSIESVKIVTKTDNELREDLTSGQIDGILLLDSANNGQVQAVISQANQEKSSAVISIISGVVDKLNLEITGIKDPPIKFDVQEISGRDFKFIDFFLPGIIGFALLSTAVTNTAFGLVFLKKTLVLKRIFATPTKGATILLGQSLARLVIVLAQTLIILGMGIFVFDFNLVNGFTTVLNVFILSVIGLLAFLGFGLFVAGLSNDENTIAPVAQLMILPQFLVAGTFFPIESLPSWAQPVVNLLPLAFFNNAIRKITIDGFGFEHLLPQLLGLAIWAAIAYLAAAKTFKWE</sequence>
<dbReference type="Pfam" id="PF12698">
    <property type="entry name" value="ABC2_membrane_3"/>
    <property type="match status" value="1"/>
</dbReference>
<dbReference type="InterPro" id="IPR052902">
    <property type="entry name" value="ABC-2_transporter"/>
</dbReference>
<dbReference type="PANTHER" id="PTHR43027">
    <property type="entry name" value="DOXORUBICIN RESISTANCE ABC TRANSPORTER PERMEASE PROTEIN DRRC-RELATED"/>
    <property type="match status" value="1"/>
</dbReference>
<dbReference type="Proteomes" id="UP000179279">
    <property type="component" value="Unassembled WGS sequence"/>
</dbReference>
<evidence type="ECO:0000256" key="5">
    <source>
        <dbReference type="RuleBase" id="RU361157"/>
    </source>
</evidence>
<gene>
    <name evidence="7" type="ORF">A3A57_02645</name>
</gene>
<dbReference type="InterPro" id="IPR047817">
    <property type="entry name" value="ABC2_TM_bact-type"/>
</dbReference>
<protein>
    <recommendedName>
        <fullName evidence="5">Transport permease protein</fullName>
    </recommendedName>
</protein>
<keyword evidence="2 5" id="KW-0812">Transmembrane</keyword>
<evidence type="ECO:0000256" key="4">
    <source>
        <dbReference type="ARBA" id="ARBA00023136"/>
    </source>
</evidence>
<keyword evidence="5" id="KW-0813">Transport</keyword>
<comment type="subcellular location">
    <subcellularLocation>
        <location evidence="5">Cell membrane</location>
        <topology evidence="5">Multi-pass membrane protein</topology>
    </subcellularLocation>
    <subcellularLocation>
        <location evidence="1">Membrane</location>
        <topology evidence="1">Multi-pass membrane protein</topology>
    </subcellularLocation>
</comment>
<evidence type="ECO:0000256" key="1">
    <source>
        <dbReference type="ARBA" id="ARBA00004141"/>
    </source>
</evidence>
<feature type="transmembrane region" description="Helical" evidence="5">
    <location>
        <begin position="334"/>
        <end position="353"/>
    </location>
</feature>
<feature type="domain" description="ABC transmembrane type-2" evidence="6">
    <location>
        <begin position="122"/>
        <end position="360"/>
    </location>
</feature>
<keyword evidence="3 5" id="KW-1133">Transmembrane helix</keyword>